<feature type="domain" description="Peptidase M1 membrane alanine aminopeptidase" evidence="14">
    <location>
        <begin position="221"/>
        <end position="439"/>
    </location>
</feature>
<dbReference type="InterPro" id="IPR001930">
    <property type="entry name" value="Peptidase_M1"/>
</dbReference>
<keyword evidence="4 13" id="KW-0031">Aminopeptidase</keyword>
<evidence type="ECO:0000313" key="18">
    <source>
        <dbReference type="Proteomes" id="UP000051412"/>
    </source>
</evidence>
<keyword evidence="9 13" id="KW-0482">Metalloprotease</keyword>
<dbReference type="PRINTS" id="PR00756">
    <property type="entry name" value="ALADIPTASE"/>
</dbReference>
<dbReference type="STRING" id="1423782.FD32_GL001660"/>
<evidence type="ECO:0000259" key="16">
    <source>
        <dbReference type="Pfam" id="PF17900"/>
    </source>
</evidence>
<feature type="binding site" evidence="11">
    <location>
        <position position="316"/>
    </location>
    <ligand>
        <name>Zn(2+)</name>
        <dbReference type="ChEBI" id="CHEBI:29105"/>
        <note>catalytic</note>
    </ligand>
</feature>
<dbReference type="PATRIC" id="fig|1423782.4.peg.1726"/>
<dbReference type="InterPro" id="IPR027268">
    <property type="entry name" value="Peptidase_M4/M1_CTD_sf"/>
</dbReference>
<comment type="similarity">
    <text evidence="2 13">Belongs to the peptidase M1 family.</text>
</comment>
<dbReference type="GO" id="GO:0016285">
    <property type="term" value="F:alanyl aminopeptidase activity"/>
    <property type="evidence" value="ECO:0007669"/>
    <property type="project" value="UniProtKB-EC"/>
</dbReference>
<dbReference type="Gene3D" id="2.60.40.1910">
    <property type="match status" value="1"/>
</dbReference>
<evidence type="ECO:0000256" key="8">
    <source>
        <dbReference type="ARBA" id="ARBA00022833"/>
    </source>
</evidence>
<evidence type="ECO:0000256" key="9">
    <source>
        <dbReference type="ARBA" id="ARBA00023049"/>
    </source>
</evidence>
<dbReference type="Gene3D" id="1.25.50.20">
    <property type="match status" value="1"/>
</dbReference>
<name>A0A0R1XGM8_9LACO</name>
<evidence type="ECO:0000256" key="5">
    <source>
        <dbReference type="ARBA" id="ARBA00022670"/>
    </source>
</evidence>
<feature type="site" description="Transition state stabilizer" evidence="12">
    <location>
        <position position="380"/>
    </location>
</feature>
<evidence type="ECO:0000256" key="3">
    <source>
        <dbReference type="ARBA" id="ARBA00011245"/>
    </source>
</evidence>
<evidence type="ECO:0000256" key="11">
    <source>
        <dbReference type="PIRSR" id="PIRSR634016-3"/>
    </source>
</evidence>
<feature type="active site" description="Proton acceptor" evidence="10">
    <location>
        <position position="294"/>
    </location>
</feature>
<evidence type="ECO:0000256" key="4">
    <source>
        <dbReference type="ARBA" id="ARBA00022438"/>
    </source>
</evidence>
<keyword evidence="8 11" id="KW-0862">Zinc</keyword>
<dbReference type="InterPro" id="IPR034016">
    <property type="entry name" value="M1_APN-typ"/>
</dbReference>
<evidence type="ECO:0000256" key="13">
    <source>
        <dbReference type="RuleBase" id="RU364040"/>
    </source>
</evidence>
<evidence type="ECO:0000259" key="14">
    <source>
        <dbReference type="Pfam" id="PF01433"/>
    </source>
</evidence>
<dbReference type="PANTHER" id="PTHR11533:SF174">
    <property type="entry name" value="PUROMYCIN-SENSITIVE AMINOPEPTIDASE-RELATED"/>
    <property type="match status" value="1"/>
</dbReference>
<dbReference type="Pfam" id="PF17900">
    <property type="entry name" value="Peptidase_M1_N"/>
    <property type="match status" value="1"/>
</dbReference>
<dbReference type="GO" id="GO:0008270">
    <property type="term" value="F:zinc ion binding"/>
    <property type="evidence" value="ECO:0007669"/>
    <property type="project" value="UniProtKB-UniRule"/>
</dbReference>
<dbReference type="GO" id="GO:0042277">
    <property type="term" value="F:peptide binding"/>
    <property type="evidence" value="ECO:0007669"/>
    <property type="project" value="TreeGrafter"/>
</dbReference>
<comment type="catalytic activity">
    <reaction evidence="1">
        <text>Release of an N-terminal amino acid, Xaa-|-Yaa- from a peptide, amide or arylamide. Xaa is preferably Ala, but may be most amino acids including Pro (slow action). When a terminal hydrophobic residue is followed by a prolyl residue, the two may be released as an intact Xaa-Pro dipeptide.</text>
        <dbReference type="EC" id="3.4.11.2"/>
    </reaction>
</comment>
<dbReference type="CDD" id="cd09601">
    <property type="entry name" value="M1_APN-Q_like"/>
    <property type="match status" value="1"/>
</dbReference>
<dbReference type="Pfam" id="PF01433">
    <property type="entry name" value="Peptidase_M1"/>
    <property type="match status" value="1"/>
</dbReference>
<dbReference type="AlphaFoldDB" id="A0A0R1XGM8"/>
<dbReference type="FunFam" id="1.10.390.10:FF:000013">
    <property type="entry name" value="Aminopeptidase N"/>
    <property type="match status" value="1"/>
</dbReference>
<dbReference type="SUPFAM" id="SSF55486">
    <property type="entry name" value="Metalloproteases ('zincins'), catalytic domain"/>
    <property type="match status" value="1"/>
</dbReference>
<proteinExistence type="inferred from homology"/>
<evidence type="ECO:0000256" key="7">
    <source>
        <dbReference type="ARBA" id="ARBA00022801"/>
    </source>
</evidence>
<accession>A0A0R1XGM8</accession>
<keyword evidence="5 13" id="KW-0645">Protease</keyword>
<feature type="domain" description="Aminopeptidase N-like N-terminal" evidence="16">
    <location>
        <begin position="16"/>
        <end position="185"/>
    </location>
</feature>
<comment type="caution">
    <text evidence="17">The sequence shown here is derived from an EMBL/GenBank/DDBJ whole genome shotgun (WGS) entry which is preliminary data.</text>
</comment>
<feature type="binding site" evidence="11">
    <location>
        <position position="293"/>
    </location>
    <ligand>
        <name>Zn(2+)</name>
        <dbReference type="ChEBI" id="CHEBI:29105"/>
        <note>catalytic</note>
    </ligand>
</feature>
<evidence type="ECO:0000256" key="12">
    <source>
        <dbReference type="PIRSR" id="PIRSR634016-4"/>
    </source>
</evidence>
<evidence type="ECO:0000313" key="17">
    <source>
        <dbReference type="EMBL" id="KRM28733.1"/>
    </source>
</evidence>
<dbReference type="Gene3D" id="2.60.40.1730">
    <property type="entry name" value="tricorn interacting facor f3 domain"/>
    <property type="match status" value="1"/>
</dbReference>
<dbReference type="SUPFAM" id="SSF63737">
    <property type="entry name" value="Leukotriene A4 hydrolase N-terminal domain"/>
    <property type="match status" value="1"/>
</dbReference>
<sequence>MNFLMTENKRLYDVFQPDHYDVYLDIDRAKRTIAGTTTIDGHASKPVIKINQKFLHIANVTVDQKQVPFTVKDNEEAVEITLPAAGDVKLSIDYTAPLTDTMMGIYPSYYKVNGEQKQIIGTQFETTAARQAFPCVDEPAAKATFSLAIKFDEHPGETIIANMPENHVKDGIHYFDQTVKMSTYLVAFAFGELQSKMTETKSGVKVGVFATKAHQAKELDFALGIAKKAIEFYEDFYHTPYPLPHSWQLALPDFSAGAMENWGLVTYREAYLLLDPDNTALDMKQLVATVITHELAHQWFGDLVTMKWWDDLWLNESFANMMEYVSVDAIHPEWKIWELFQTSEAPMALQRDATDGVQPVHVEVNNPAEIDSIFDPAIVYAKGSRMLVMVRALLGDDALRAGLKNYFAAHKYNNAAGNDLWQALGDASGLNIGEIMKSWLEQPGYPVVSATVNDQGQLVLSQKQFFIGDGKDKGRTWQIPLNSNYDAAPQIMADKEVVLGDYATLQKQAGQPFRLNVGNNSHFIVKYDDQLLKDILDHATDLDSISQRQLLQDLRLLAEGQQISYANLIPLLTRFAGSHSAIVNAELYHIANSLKMFVKPGSSEEAQLKKFFNQLSKDQVARLGWLPKAGESNDDQLVRPYVLNAALYAHNEDAIKAAHQIFLDNQDKLGALSADIRGLVLKSEVQNYGSRDLFDKLLAAYQQTADPSYKADLRMAIPTTTDLELIKLIIGHYKDAQVIKPQDLRAWYRGVLANDAGQEAAWDWLRNEWQWLDDTVGGDMEFASYITVSAGIFHTPQRLAEFKEFFEPKINTPGLTREITMDIRIIESKVALVEKEADALNAAIAD</sequence>
<comment type="cofactor">
    <cofactor evidence="11 13">
        <name>Zn(2+)</name>
        <dbReference type="ChEBI" id="CHEBI:29105"/>
    </cofactor>
    <text evidence="11 13">Binds 1 zinc ion per subunit.</text>
</comment>
<dbReference type="GO" id="GO:0070006">
    <property type="term" value="F:metalloaminopeptidase activity"/>
    <property type="evidence" value="ECO:0007669"/>
    <property type="project" value="TreeGrafter"/>
</dbReference>
<protein>
    <recommendedName>
        <fullName evidence="13">Aminopeptidase</fullName>
        <ecNumber evidence="13">3.4.11.-</ecNumber>
    </recommendedName>
</protein>
<comment type="subunit">
    <text evidence="3">Monomer.</text>
</comment>
<dbReference type="Proteomes" id="UP000051412">
    <property type="component" value="Unassembled WGS sequence"/>
</dbReference>
<dbReference type="InterPro" id="IPR024571">
    <property type="entry name" value="ERAP1-like_C_dom"/>
</dbReference>
<keyword evidence="6 11" id="KW-0479">Metal-binding</keyword>
<feature type="domain" description="ERAP1-like C-terminal" evidence="15">
    <location>
        <begin position="515"/>
        <end position="826"/>
    </location>
</feature>
<dbReference type="GO" id="GO:0043171">
    <property type="term" value="P:peptide catabolic process"/>
    <property type="evidence" value="ECO:0007669"/>
    <property type="project" value="TreeGrafter"/>
</dbReference>
<keyword evidence="18" id="KW-1185">Reference proteome</keyword>
<dbReference type="GO" id="GO:0006508">
    <property type="term" value="P:proteolysis"/>
    <property type="evidence" value="ECO:0007669"/>
    <property type="project" value="UniProtKB-KW"/>
</dbReference>
<dbReference type="PANTHER" id="PTHR11533">
    <property type="entry name" value="PROTEASE M1 ZINC METALLOPROTEASE"/>
    <property type="match status" value="1"/>
</dbReference>
<dbReference type="GO" id="GO:0005615">
    <property type="term" value="C:extracellular space"/>
    <property type="evidence" value="ECO:0007669"/>
    <property type="project" value="TreeGrafter"/>
</dbReference>
<dbReference type="GO" id="GO:0005737">
    <property type="term" value="C:cytoplasm"/>
    <property type="evidence" value="ECO:0007669"/>
    <property type="project" value="TreeGrafter"/>
</dbReference>
<dbReference type="InterPro" id="IPR014782">
    <property type="entry name" value="Peptidase_M1_dom"/>
</dbReference>
<reference evidence="17 18" key="1">
    <citation type="journal article" date="2015" name="Genome Announc.">
        <title>Expanding the biotechnology potential of lactobacilli through comparative genomics of 213 strains and associated genera.</title>
        <authorList>
            <person name="Sun Z."/>
            <person name="Harris H.M."/>
            <person name="McCann A."/>
            <person name="Guo C."/>
            <person name="Argimon S."/>
            <person name="Zhang W."/>
            <person name="Yang X."/>
            <person name="Jeffery I.B."/>
            <person name="Cooney J.C."/>
            <person name="Kagawa T.F."/>
            <person name="Liu W."/>
            <person name="Song Y."/>
            <person name="Salvetti E."/>
            <person name="Wrobel A."/>
            <person name="Rasinkangas P."/>
            <person name="Parkhill J."/>
            <person name="Rea M.C."/>
            <person name="O'Sullivan O."/>
            <person name="Ritari J."/>
            <person name="Douillard F.P."/>
            <person name="Paul Ross R."/>
            <person name="Yang R."/>
            <person name="Briner A.E."/>
            <person name="Felis G.E."/>
            <person name="de Vos W.M."/>
            <person name="Barrangou R."/>
            <person name="Klaenhammer T.R."/>
            <person name="Caufield P.W."/>
            <person name="Cui Y."/>
            <person name="Zhang H."/>
            <person name="O'Toole P.W."/>
        </authorList>
    </citation>
    <scope>NUCLEOTIDE SEQUENCE [LARGE SCALE GENOMIC DNA]</scope>
    <source>
        <strain evidence="17 18">DSM 6035</strain>
    </source>
</reference>
<organism evidence="17 18">
    <name type="scientific">Limosilactobacillus panis DSM 6035</name>
    <dbReference type="NCBI Taxonomy" id="1423782"/>
    <lineage>
        <taxon>Bacteria</taxon>
        <taxon>Bacillati</taxon>
        <taxon>Bacillota</taxon>
        <taxon>Bacilli</taxon>
        <taxon>Lactobacillales</taxon>
        <taxon>Lactobacillaceae</taxon>
        <taxon>Limosilactobacillus</taxon>
    </lineage>
</organism>
<dbReference type="InterPro" id="IPR042097">
    <property type="entry name" value="Aminopeptidase_N-like_N_sf"/>
</dbReference>
<keyword evidence="7 13" id="KW-0378">Hydrolase</keyword>
<evidence type="ECO:0000256" key="1">
    <source>
        <dbReference type="ARBA" id="ARBA00000098"/>
    </source>
</evidence>
<dbReference type="GO" id="GO:0016020">
    <property type="term" value="C:membrane"/>
    <property type="evidence" value="ECO:0007669"/>
    <property type="project" value="TreeGrafter"/>
</dbReference>
<evidence type="ECO:0000256" key="2">
    <source>
        <dbReference type="ARBA" id="ARBA00010136"/>
    </source>
</evidence>
<feature type="binding site" evidence="11">
    <location>
        <position position="297"/>
    </location>
    <ligand>
        <name>Zn(2+)</name>
        <dbReference type="ChEBI" id="CHEBI:29105"/>
        <note>catalytic</note>
    </ligand>
</feature>
<evidence type="ECO:0000256" key="6">
    <source>
        <dbReference type="ARBA" id="ARBA00022723"/>
    </source>
</evidence>
<gene>
    <name evidence="17" type="ORF">FD32_GL001660</name>
</gene>
<dbReference type="InterPro" id="IPR045357">
    <property type="entry name" value="Aminopeptidase_N-like_N"/>
</dbReference>
<dbReference type="InterPro" id="IPR050344">
    <property type="entry name" value="Peptidase_M1_aminopeptidases"/>
</dbReference>
<dbReference type="Gene3D" id="1.10.390.10">
    <property type="entry name" value="Neutral Protease Domain 2"/>
    <property type="match status" value="1"/>
</dbReference>
<evidence type="ECO:0000256" key="10">
    <source>
        <dbReference type="PIRSR" id="PIRSR634016-1"/>
    </source>
</evidence>
<dbReference type="EC" id="3.4.11.-" evidence="13"/>
<evidence type="ECO:0000259" key="15">
    <source>
        <dbReference type="Pfam" id="PF11838"/>
    </source>
</evidence>
<dbReference type="EMBL" id="AZGM01000038">
    <property type="protein sequence ID" value="KRM28733.1"/>
    <property type="molecule type" value="Genomic_DNA"/>
</dbReference>
<dbReference type="Pfam" id="PF11838">
    <property type="entry name" value="ERAP1_C"/>
    <property type="match status" value="1"/>
</dbReference>